<protein>
    <submittedName>
        <fullName evidence="13">Protein TonB</fullName>
    </submittedName>
</protein>
<dbReference type="InterPro" id="IPR037682">
    <property type="entry name" value="TonB_C"/>
</dbReference>
<proteinExistence type="inferred from homology"/>
<reference evidence="13 14" key="1">
    <citation type="submission" date="2023-08" db="EMBL/GenBank/DDBJ databases">
        <title>Functional and genomic diversity of the sorghum phyllosphere microbiome.</title>
        <authorList>
            <person name="Shade A."/>
        </authorList>
    </citation>
    <scope>NUCLEOTIDE SEQUENCE [LARGE SCALE GENOMIC DNA]</scope>
    <source>
        <strain evidence="13 14">SORGH_AS_0335</strain>
    </source>
</reference>
<comment type="similarity">
    <text evidence="2">Belongs to the TonB family.</text>
</comment>
<dbReference type="PANTHER" id="PTHR33446">
    <property type="entry name" value="PROTEIN TONB-RELATED"/>
    <property type="match status" value="1"/>
</dbReference>
<feature type="domain" description="J" evidence="11">
    <location>
        <begin position="8"/>
        <end position="70"/>
    </location>
</feature>
<keyword evidence="9" id="KW-0472">Membrane</keyword>
<dbReference type="Gene3D" id="3.30.1150.10">
    <property type="match status" value="1"/>
</dbReference>
<feature type="domain" description="TonB C-terminal" evidence="12">
    <location>
        <begin position="353"/>
        <end position="449"/>
    </location>
</feature>
<keyword evidence="4" id="KW-1003">Cell membrane</keyword>
<dbReference type="SUPFAM" id="SSF74653">
    <property type="entry name" value="TolA/TonB C-terminal domain"/>
    <property type="match status" value="1"/>
</dbReference>
<keyword evidence="14" id="KW-1185">Reference proteome</keyword>
<sequence>MLENAGVQAYATLEVEPDADERTLRRAYARKLKALDPAREPEKFQELRQAYEWALQRAQASTVSATDANGLVPPAPELGTHADAAWRTAPPQALSPESAATDAMQRSTALAQAVLDDVLAGAAGFTSEAEARERLRTALAHEALRNLEARLLFESGVTAVLANGWQPGHEHLFKAAIDVFGWRDQRAALDGLGHAAAVIDQAIEELETLEAQPWKARAAQQELIRLLRQPGAPDTRQLLQFSDLLERLERLYPHLLGVITCTSHIGRWQQLHQQIPRWRKLIGPRSTALPQAPQQGQWTLDVSFLRTRAVPLAGLLSALTAIAILTARVSGTGDRPPQPAAQQPRSSDAAGLLREPFETPAPPAVLQYPAQARAEGLQGSVTVYALIGPDGNAMSASVAQSSGHGILDQAALDFVNKKRFPAPVGQDGQPIIKAVRIPVRFVLEDGRHP</sequence>
<dbReference type="CDD" id="cd06257">
    <property type="entry name" value="DnaJ"/>
    <property type="match status" value="1"/>
</dbReference>
<comment type="subcellular location">
    <subcellularLocation>
        <location evidence="1">Cell inner membrane</location>
        <topology evidence="1">Single-pass membrane protein</topology>
        <orientation evidence="1">Periplasmic side</orientation>
    </subcellularLocation>
</comment>
<dbReference type="InterPro" id="IPR036869">
    <property type="entry name" value="J_dom_sf"/>
</dbReference>
<evidence type="ECO:0000256" key="2">
    <source>
        <dbReference type="ARBA" id="ARBA00006555"/>
    </source>
</evidence>
<evidence type="ECO:0000313" key="14">
    <source>
        <dbReference type="Proteomes" id="UP001267710"/>
    </source>
</evidence>
<evidence type="ECO:0000256" key="9">
    <source>
        <dbReference type="ARBA" id="ARBA00023136"/>
    </source>
</evidence>
<gene>
    <name evidence="13" type="ORF">QE399_001598</name>
</gene>
<evidence type="ECO:0000256" key="6">
    <source>
        <dbReference type="ARBA" id="ARBA00022692"/>
    </source>
</evidence>
<dbReference type="Gene3D" id="1.10.287.110">
    <property type="entry name" value="DnaJ domain"/>
    <property type="match status" value="1"/>
</dbReference>
<evidence type="ECO:0000256" key="4">
    <source>
        <dbReference type="ARBA" id="ARBA00022475"/>
    </source>
</evidence>
<dbReference type="NCBIfam" id="TIGR01352">
    <property type="entry name" value="tonB_Cterm"/>
    <property type="match status" value="1"/>
</dbReference>
<comment type="caution">
    <text evidence="13">The sequence shown here is derived from an EMBL/GenBank/DDBJ whole genome shotgun (WGS) entry which is preliminary data.</text>
</comment>
<keyword evidence="8" id="KW-1133">Transmembrane helix</keyword>
<evidence type="ECO:0000256" key="3">
    <source>
        <dbReference type="ARBA" id="ARBA00022448"/>
    </source>
</evidence>
<evidence type="ECO:0000256" key="1">
    <source>
        <dbReference type="ARBA" id="ARBA00004383"/>
    </source>
</evidence>
<dbReference type="PANTHER" id="PTHR33446:SF2">
    <property type="entry name" value="PROTEIN TONB"/>
    <property type="match status" value="1"/>
</dbReference>
<name>A0ABU1IC96_9BURK</name>
<dbReference type="InterPro" id="IPR006260">
    <property type="entry name" value="TonB/TolA_C"/>
</dbReference>
<evidence type="ECO:0000256" key="8">
    <source>
        <dbReference type="ARBA" id="ARBA00022989"/>
    </source>
</evidence>
<evidence type="ECO:0000259" key="12">
    <source>
        <dbReference type="PROSITE" id="PS52015"/>
    </source>
</evidence>
<dbReference type="PROSITE" id="PS52015">
    <property type="entry name" value="TONB_CTD"/>
    <property type="match status" value="1"/>
</dbReference>
<dbReference type="Proteomes" id="UP001267710">
    <property type="component" value="Unassembled WGS sequence"/>
</dbReference>
<dbReference type="EMBL" id="JAVIZX010000001">
    <property type="protein sequence ID" value="MDR6213909.1"/>
    <property type="molecule type" value="Genomic_DNA"/>
</dbReference>
<evidence type="ECO:0000313" key="13">
    <source>
        <dbReference type="EMBL" id="MDR6213909.1"/>
    </source>
</evidence>
<keyword evidence="3" id="KW-0813">Transport</keyword>
<dbReference type="PROSITE" id="PS50076">
    <property type="entry name" value="DNAJ_2"/>
    <property type="match status" value="1"/>
</dbReference>
<feature type="compositionally biased region" description="Low complexity" evidence="10">
    <location>
        <begin position="340"/>
        <end position="349"/>
    </location>
</feature>
<evidence type="ECO:0000259" key="11">
    <source>
        <dbReference type="PROSITE" id="PS50076"/>
    </source>
</evidence>
<evidence type="ECO:0000256" key="10">
    <source>
        <dbReference type="SAM" id="MobiDB-lite"/>
    </source>
</evidence>
<keyword evidence="5" id="KW-0997">Cell inner membrane</keyword>
<evidence type="ECO:0000256" key="5">
    <source>
        <dbReference type="ARBA" id="ARBA00022519"/>
    </source>
</evidence>
<accession>A0ABU1IC96</accession>
<feature type="region of interest" description="Disordered" evidence="10">
    <location>
        <begin position="330"/>
        <end position="349"/>
    </location>
</feature>
<keyword evidence="7" id="KW-0653">Protein transport</keyword>
<dbReference type="SUPFAM" id="SSF46565">
    <property type="entry name" value="Chaperone J-domain"/>
    <property type="match status" value="1"/>
</dbReference>
<evidence type="ECO:0000256" key="7">
    <source>
        <dbReference type="ARBA" id="ARBA00022927"/>
    </source>
</evidence>
<keyword evidence="6" id="KW-0812">Transmembrane</keyword>
<dbReference type="RefSeq" id="WP_309827805.1">
    <property type="nucleotide sequence ID" value="NZ_JAVIZX010000001.1"/>
</dbReference>
<dbReference type="InterPro" id="IPR001623">
    <property type="entry name" value="DnaJ_domain"/>
</dbReference>
<organism evidence="13 14">
    <name type="scientific">Paracidovorax wautersii</name>
    <dbReference type="NCBI Taxonomy" id="1177982"/>
    <lineage>
        <taxon>Bacteria</taxon>
        <taxon>Pseudomonadati</taxon>
        <taxon>Pseudomonadota</taxon>
        <taxon>Betaproteobacteria</taxon>
        <taxon>Burkholderiales</taxon>
        <taxon>Comamonadaceae</taxon>
        <taxon>Paracidovorax</taxon>
    </lineage>
</organism>
<dbReference type="Pfam" id="PF03544">
    <property type="entry name" value="TonB_C"/>
    <property type="match status" value="1"/>
</dbReference>
<dbReference type="InterPro" id="IPR051045">
    <property type="entry name" value="TonB-dependent_transducer"/>
</dbReference>